<sequence>MERATNSPHDAVFKHLLSHRATARDFLDIHLPAPLRALCNLNTLRLESGSFIDDELRASHSDILYSLQTQAGEGYIYLLIEHQSSADRHMAFAWMRYAIAAMQRHLDKGHTQLPLVIPLLFYHGRVSPWPYPMCWLAGFADPDIARRIYGEDFPLMISLAPRTMKSCPPARGDAGAAAEAYSPAGFDGPA</sequence>
<evidence type="ECO:0000313" key="4">
    <source>
        <dbReference type="Proteomes" id="UP000254938"/>
    </source>
</evidence>
<evidence type="ECO:0000313" key="3">
    <source>
        <dbReference type="EMBL" id="STS84082.1"/>
    </source>
</evidence>
<dbReference type="Pfam" id="PF04754">
    <property type="entry name" value="Transposase_31"/>
    <property type="match status" value="1"/>
</dbReference>
<dbReference type="InterPro" id="IPR010106">
    <property type="entry name" value="RpnA"/>
</dbReference>
<dbReference type="PANTHER" id="PTHR34611">
    <property type="match status" value="1"/>
</dbReference>
<name>A0A377TWS8_KLEPN</name>
<dbReference type="AlphaFoldDB" id="A0A377TWS8"/>
<dbReference type="PANTHER" id="PTHR34611:SF2">
    <property type="entry name" value="INACTIVE RECOMBINATION-PROMOTING NUCLEASE-LIKE PROTEIN RPNE-RELATED"/>
    <property type="match status" value="1"/>
</dbReference>
<protein>
    <submittedName>
        <fullName evidence="3">Putative YhgA-like transposase</fullName>
    </submittedName>
</protein>
<dbReference type="GO" id="GO:1990238">
    <property type="term" value="F:double-stranded DNA endonuclease activity"/>
    <property type="evidence" value="ECO:0007669"/>
    <property type="project" value="TreeGrafter"/>
</dbReference>
<feature type="domain" description="Transposase (putative) YhgA-like" evidence="2">
    <location>
        <begin position="7"/>
        <end position="156"/>
    </location>
</feature>
<evidence type="ECO:0000256" key="1">
    <source>
        <dbReference type="ARBA" id="ARBA00009787"/>
    </source>
</evidence>
<gene>
    <name evidence="3" type="ORF">NCTC9140_05868</name>
</gene>
<organism evidence="3 4">
    <name type="scientific">Klebsiella pneumoniae</name>
    <dbReference type="NCBI Taxonomy" id="573"/>
    <lineage>
        <taxon>Bacteria</taxon>
        <taxon>Pseudomonadati</taxon>
        <taxon>Pseudomonadota</taxon>
        <taxon>Gammaproteobacteria</taxon>
        <taxon>Enterobacterales</taxon>
        <taxon>Enterobacteriaceae</taxon>
        <taxon>Klebsiella/Raoultella group</taxon>
        <taxon>Klebsiella</taxon>
        <taxon>Klebsiella pneumoniae complex</taxon>
    </lineage>
</organism>
<reference evidence="3 4" key="1">
    <citation type="submission" date="2018-06" db="EMBL/GenBank/DDBJ databases">
        <authorList>
            <consortium name="Pathogen Informatics"/>
            <person name="Doyle S."/>
        </authorList>
    </citation>
    <scope>NUCLEOTIDE SEQUENCE [LARGE SCALE GENOMIC DNA]</scope>
    <source>
        <strain evidence="3 4">NCTC9140</strain>
    </source>
</reference>
<dbReference type="InterPro" id="IPR006842">
    <property type="entry name" value="Transposase_31"/>
</dbReference>
<dbReference type="EMBL" id="UGKQ01000007">
    <property type="protein sequence ID" value="STS84082.1"/>
    <property type="molecule type" value="Genomic_DNA"/>
</dbReference>
<dbReference type="Proteomes" id="UP000254938">
    <property type="component" value="Unassembled WGS sequence"/>
</dbReference>
<proteinExistence type="inferred from homology"/>
<comment type="similarity">
    <text evidence="1">Belongs to the Rpn/YhgA-like nuclease family.</text>
</comment>
<accession>A0A377TWS8</accession>
<evidence type="ECO:0000259" key="2">
    <source>
        <dbReference type="Pfam" id="PF04754"/>
    </source>
</evidence>
<dbReference type="GO" id="GO:0006310">
    <property type="term" value="P:DNA recombination"/>
    <property type="evidence" value="ECO:0007669"/>
    <property type="project" value="TreeGrafter"/>
</dbReference>
<dbReference type="InterPro" id="IPR051699">
    <property type="entry name" value="Rpn/YhgA-like_nuclease"/>
</dbReference>
<dbReference type="NCBIfam" id="TIGR01784">
    <property type="entry name" value="T_den_put_tspse"/>
    <property type="match status" value="1"/>
</dbReference>